<feature type="domain" description="Metalloprotease TldD/E C-terminal" evidence="2">
    <location>
        <begin position="71"/>
        <end position="315"/>
    </location>
</feature>
<name>A0A5D0M9J9_9BACT</name>
<dbReference type="Proteomes" id="UP000324143">
    <property type="component" value="Unassembled WGS sequence"/>
</dbReference>
<reference evidence="3" key="1">
    <citation type="submission" date="2019-08" db="EMBL/GenBank/DDBJ databases">
        <title>Genomic characterization of a novel candidate phylum (ARYD3) from a high temperature, high salinity tertiary oil reservoir in north central Oklahoma, USA.</title>
        <authorList>
            <person name="Youssef N.H."/>
            <person name="Yadav A."/>
            <person name="Elshahed M.S."/>
        </authorList>
    </citation>
    <scope>NUCLEOTIDE SEQUENCE [LARGE SCALE GENOMIC DNA]</scope>
    <source>
        <strain evidence="3">ARYD3</strain>
    </source>
</reference>
<comment type="similarity">
    <text evidence="1">Belongs to the peptidase U62 family.</text>
</comment>
<dbReference type="GO" id="GO:0008237">
    <property type="term" value="F:metallopeptidase activity"/>
    <property type="evidence" value="ECO:0007669"/>
    <property type="project" value="InterPro"/>
</dbReference>
<proteinExistence type="inferred from homology"/>
<dbReference type="InterPro" id="IPR045569">
    <property type="entry name" value="Metalloprtase-TldD/E_C"/>
</dbReference>
<accession>A0A5D0M9J9</accession>
<comment type="caution">
    <text evidence="3">The sequence shown here is derived from an EMBL/GenBank/DDBJ whole genome shotgun (WGS) entry which is preliminary data.</text>
</comment>
<dbReference type="EMBL" id="VSIX01000135">
    <property type="protein sequence ID" value="TYB30444.1"/>
    <property type="molecule type" value="Genomic_DNA"/>
</dbReference>
<dbReference type="PANTHER" id="PTHR30624:SF10">
    <property type="entry name" value="CONSERVED PROTEIN"/>
    <property type="match status" value="1"/>
</dbReference>
<dbReference type="SUPFAM" id="SSF111283">
    <property type="entry name" value="Putative modulator of DNA gyrase, PmbA/TldD"/>
    <property type="match status" value="1"/>
</dbReference>
<dbReference type="PANTHER" id="PTHR30624">
    <property type="entry name" value="UNCHARACTERIZED PROTEIN TLDD AND PMBA"/>
    <property type="match status" value="1"/>
</dbReference>
<organism evidence="3 4">
    <name type="scientific">Candidatus Mcinerneyibacterium aminivorans</name>
    <dbReference type="NCBI Taxonomy" id="2703815"/>
    <lineage>
        <taxon>Bacteria</taxon>
        <taxon>Candidatus Macinerneyibacteriota</taxon>
        <taxon>Candidatus Mcinerneyibacteria</taxon>
        <taxon>Candidatus Mcinerneyibacteriales</taxon>
        <taxon>Candidatus Mcinerneyibacteriaceae</taxon>
        <taxon>Candidatus Mcinerneyibacterium</taxon>
    </lineage>
</organism>
<dbReference type="AlphaFoldDB" id="A0A5D0M9J9"/>
<gene>
    <name evidence="3" type="ORF">FXF47_09130</name>
</gene>
<dbReference type="GO" id="GO:0006508">
    <property type="term" value="P:proteolysis"/>
    <property type="evidence" value="ECO:0007669"/>
    <property type="project" value="InterPro"/>
</dbReference>
<dbReference type="GO" id="GO:0005829">
    <property type="term" value="C:cytosol"/>
    <property type="evidence" value="ECO:0007669"/>
    <property type="project" value="TreeGrafter"/>
</dbReference>
<keyword evidence="4" id="KW-1185">Reference proteome</keyword>
<feature type="non-terminal residue" evidence="3">
    <location>
        <position position="1"/>
    </location>
</feature>
<dbReference type="InterPro" id="IPR051463">
    <property type="entry name" value="Peptidase_U62_metallo"/>
</dbReference>
<evidence type="ECO:0000259" key="2">
    <source>
        <dbReference type="Pfam" id="PF19289"/>
    </source>
</evidence>
<dbReference type="InterPro" id="IPR036059">
    <property type="entry name" value="TldD/PmbA_sf"/>
</dbReference>
<evidence type="ECO:0000313" key="4">
    <source>
        <dbReference type="Proteomes" id="UP000324143"/>
    </source>
</evidence>
<protein>
    <submittedName>
        <fullName evidence="3">TldD/PmbA family protein</fullName>
    </submittedName>
</protein>
<sequence length="322" mass="35913">EGADLENEIYISGASYEVTAVGEKDFQSRNYQMFPKSKGYEWIEEQPLIESAEKLAEDAVKKLNAKKGPVGKKDLILMPSHLSLTIHESVGHPTELDRVLGWEANFAGTSFATTEKLNNFQYGSKIVNFVADNTLEEGIGTWGFDDDGIPGKRWHIVKDGILVNYGTTRETAHYIGQKESMGCNRADSYASQPINRIPNLSLMHGKENLSLDDLIADTKDGVLIDGRGSFSIDQRRYNFQFGGDMFYEIKNGKITQPLKDVTYQSITPEFWNSCDAICDENHWELWGVLNCGKGEPGQRMQMSHGSAPARFRDIELGGALNG</sequence>
<dbReference type="Pfam" id="PF19289">
    <property type="entry name" value="PmbA_TldD_3rd"/>
    <property type="match status" value="1"/>
</dbReference>
<evidence type="ECO:0000313" key="3">
    <source>
        <dbReference type="EMBL" id="TYB30444.1"/>
    </source>
</evidence>
<evidence type="ECO:0000256" key="1">
    <source>
        <dbReference type="ARBA" id="ARBA00005836"/>
    </source>
</evidence>